<dbReference type="STRING" id="1127673.GLIP_0442"/>
<dbReference type="AlphaFoldDB" id="K6WXA6"/>
<keyword evidence="1" id="KW-0472">Membrane</keyword>
<dbReference type="OrthoDB" id="9848978at2"/>
<evidence type="ECO:0000313" key="3">
    <source>
        <dbReference type="EMBL" id="GAC13089.1"/>
    </source>
</evidence>
<evidence type="ECO:0000256" key="1">
    <source>
        <dbReference type="SAM" id="Phobius"/>
    </source>
</evidence>
<feature type="chain" id="PRO_5003898761" description="PEP-CTERM protein-sorting domain-containing protein" evidence="2">
    <location>
        <begin position="20"/>
        <end position="176"/>
    </location>
</feature>
<evidence type="ECO:0008006" key="5">
    <source>
        <dbReference type="Google" id="ProtNLM"/>
    </source>
</evidence>
<proteinExistence type="predicted"/>
<dbReference type="Proteomes" id="UP000006334">
    <property type="component" value="Unassembled WGS sequence"/>
</dbReference>
<reference evidence="3 4" key="1">
    <citation type="journal article" date="2017" name="Antonie Van Leeuwenhoek">
        <title>Rhizobium rhizosphaerae sp. nov., a novel species isolated from rice rhizosphere.</title>
        <authorList>
            <person name="Zhao J.J."/>
            <person name="Zhang J."/>
            <person name="Zhang R.J."/>
            <person name="Zhang C.W."/>
            <person name="Yin H.Q."/>
            <person name="Zhang X.X."/>
        </authorList>
    </citation>
    <scope>NUCLEOTIDE SEQUENCE [LARGE SCALE GENOMIC DNA]</scope>
    <source>
        <strain evidence="3 4">E3</strain>
    </source>
</reference>
<name>K6WXA6_9ALTE</name>
<evidence type="ECO:0000313" key="4">
    <source>
        <dbReference type="Proteomes" id="UP000006334"/>
    </source>
</evidence>
<feature type="signal peptide" evidence="2">
    <location>
        <begin position="1"/>
        <end position="19"/>
    </location>
</feature>
<keyword evidence="2" id="KW-0732">Signal</keyword>
<organism evidence="3 4">
    <name type="scientific">Aliiglaciecola lipolytica E3</name>
    <dbReference type="NCBI Taxonomy" id="1127673"/>
    <lineage>
        <taxon>Bacteria</taxon>
        <taxon>Pseudomonadati</taxon>
        <taxon>Pseudomonadota</taxon>
        <taxon>Gammaproteobacteria</taxon>
        <taxon>Alteromonadales</taxon>
        <taxon>Alteromonadaceae</taxon>
        <taxon>Aliiglaciecola</taxon>
    </lineage>
</organism>
<keyword evidence="1" id="KW-0812">Transmembrane</keyword>
<gene>
    <name evidence="3" type="ORF">GLIP_0442</name>
</gene>
<sequence>MKKFISMMFLLFTTLTANASLIGTQVSCDIEPSIIWDCDSSITTVKGDAAEFNLLLVGNAYLEVDFDTDSILIRNLKSHLGLGANEVLSFNLQPNVFNASDYSVFSTVIGFDARDIDFDGEQLALDINRTTWFADDYILLSFMTHATAVSTAPPILLILIGLFALRKRKLKHSSGN</sequence>
<protein>
    <recommendedName>
        <fullName evidence="5">PEP-CTERM protein-sorting domain-containing protein</fullName>
    </recommendedName>
</protein>
<accession>K6WXA6</accession>
<feature type="transmembrane region" description="Helical" evidence="1">
    <location>
        <begin position="137"/>
        <end position="165"/>
    </location>
</feature>
<dbReference type="RefSeq" id="WP_008842909.1">
    <property type="nucleotide sequence ID" value="NZ_BAEN01000014.1"/>
</dbReference>
<dbReference type="EMBL" id="BAEN01000014">
    <property type="protein sequence ID" value="GAC13089.1"/>
    <property type="molecule type" value="Genomic_DNA"/>
</dbReference>
<keyword evidence="4" id="KW-1185">Reference proteome</keyword>
<evidence type="ECO:0000256" key="2">
    <source>
        <dbReference type="SAM" id="SignalP"/>
    </source>
</evidence>
<comment type="caution">
    <text evidence="3">The sequence shown here is derived from an EMBL/GenBank/DDBJ whole genome shotgun (WGS) entry which is preliminary data.</text>
</comment>
<keyword evidence="1" id="KW-1133">Transmembrane helix</keyword>